<evidence type="ECO:0000313" key="4">
    <source>
        <dbReference type="Proteomes" id="UP001158067"/>
    </source>
</evidence>
<comment type="caution">
    <text evidence="3">The sequence shown here is derived from an EMBL/GenBank/DDBJ whole genome shotgun (WGS) entry which is preliminary data.</text>
</comment>
<dbReference type="Gene3D" id="1.10.510.10">
    <property type="entry name" value="Transferase(Phosphotransferase) domain 1"/>
    <property type="match status" value="1"/>
</dbReference>
<evidence type="ECO:0000313" key="3">
    <source>
        <dbReference type="EMBL" id="SMP37780.1"/>
    </source>
</evidence>
<dbReference type="Pfam" id="PF00069">
    <property type="entry name" value="Pkinase"/>
    <property type="match status" value="1"/>
</dbReference>
<feature type="domain" description="Protein kinase" evidence="2">
    <location>
        <begin position="15"/>
        <end position="356"/>
    </location>
</feature>
<keyword evidence="3" id="KW-0808">Transferase</keyword>
<dbReference type="InterPro" id="IPR000719">
    <property type="entry name" value="Prot_kinase_dom"/>
</dbReference>
<feature type="compositionally biased region" description="Low complexity" evidence="1">
    <location>
        <begin position="134"/>
        <end position="143"/>
    </location>
</feature>
<dbReference type="InterPro" id="IPR011009">
    <property type="entry name" value="Kinase-like_dom_sf"/>
</dbReference>
<evidence type="ECO:0000256" key="1">
    <source>
        <dbReference type="SAM" id="MobiDB-lite"/>
    </source>
</evidence>
<keyword evidence="3" id="KW-0418">Kinase</keyword>
<keyword evidence="4" id="KW-1185">Reference proteome</keyword>
<dbReference type="Proteomes" id="UP001158067">
    <property type="component" value="Unassembled WGS sequence"/>
</dbReference>
<dbReference type="PANTHER" id="PTHR44329">
    <property type="entry name" value="SERINE/THREONINE-PROTEIN KINASE TNNI3K-RELATED"/>
    <property type="match status" value="1"/>
</dbReference>
<dbReference type="GO" id="GO:0016301">
    <property type="term" value="F:kinase activity"/>
    <property type="evidence" value="ECO:0007669"/>
    <property type="project" value="UniProtKB-KW"/>
</dbReference>
<proteinExistence type="predicted"/>
<reference evidence="3 4" key="1">
    <citation type="submission" date="2017-05" db="EMBL/GenBank/DDBJ databases">
        <authorList>
            <person name="Varghese N."/>
            <person name="Submissions S."/>
        </authorList>
    </citation>
    <scope>NUCLEOTIDE SEQUENCE [LARGE SCALE GENOMIC DNA]</scope>
    <source>
        <strain evidence="3 4">DSM 25457</strain>
    </source>
</reference>
<feature type="region of interest" description="Disordered" evidence="1">
    <location>
        <begin position="602"/>
        <end position="636"/>
    </location>
</feature>
<organism evidence="3 4">
    <name type="scientific">Neorhodopirellula lusitana</name>
    <dbReference type="NCBI Taxonomy" id="445327"/>
    <lineage>
        <taxon>Bacteria</taxon>
        <taxon>Pseudomonadati</taxon>
        <taxon>Planctomycetota</taxon>
        <taxon>Planctomycetia</taxon>
        <taxon>Pirellulales</taxon>
        <taxon>Pirellulaceae</taxon>
        <taxon>Neorhodopirellula</taxon>
    </lineage>
</organism>
<feature type="region of interest" description="Disordered" evidence="1">
    <location>
        <begin position="129"/>
        <end position="150"/>
    </location>
</feature>
<dbReference type="SMART" id="SM00220">
    <property type="entry name" value="S_TKc"/>
    <property type="match status" value="1"/>
</dbReference>
<dbReference type="SUPFAM" id="SSF56112">
    <property type="entry name" value="Protein kinase-like (PK-like)"/>
    <property type="match status" value="1"/>
</dbReference>
<dbReference type="InterPro" id="IPR008271">
    <property type="entry name" value="Ser/Thr_kinase_AS"/>
</dbReference>
<evidence type="ECO:0000259" key="2">
    <source>
        <dbReference type="PROSITE" id="PS50011"/>
    </source>
</evidence>
<dbReference type="InterPro" id="IPR051681">
    <property type="entry name" value="Ser/Thr_Kinases-Pseudokinases"/>
</dbReference>
<dbReference type="PANTHER" id="PTHR44329:SF214">
    <property type="entry name" value="PROTEIN KINASE DOMAIN-CONTAINING PROTEIN"/>
    <property type="match status" value="1"/>
</dbReference>
<dbReference type="EMBL" id="FXUG01000001">
    <property type="protein sequence ID" value="SMP37780.1"/>
    <property type="molecule type" value="Genomic_DNA"/>
</dbReference>
<protein>
    <submittedName>
        <fullName evidence="3">Protein kinase domain-containing protein</fullName>
    </submittedName>
</protein>
<name>A0ABY1PQ81_9BACT</name>
<gene>
    <name evidence="3" type="ORF">SAMN06265222_10126</name>
</gene>
<dbReference type="PROSITE" id="PS50011">
    <property type="entry name" value="PROTEIN_KINASE_DOM"/>
    <property type="match status" value="1"/>
</dbReference>
<sequence>MTVQIQRGLEIVPGYTLVRRVGSGMAGEVWVARASGGVHVAIKIIRDMAMVGSKRELGALRIVREVKHTNLCPLIGVWFFDREGELLSNSATDEILGRESSLIDTELLATQNTPGDDLRETRSIELIGKDDSGADANEGAAANEDAEVDSGSGALALPHEARQMVVAMGLGERTLHDRLVEMRAPDNMPQDGDPDHLPGGIPVKELLRYIEGAASAIDELNLNHDIYHCDIKPQNILIVGGNAQVCDFGLARRVQESRRTQLAIGTPAYGAPEMLFDQTYTKSIDQYSLAITYYELRTGKLPFETSRRSTFLRAKANGELRLTDLPPAEQVVMERATQLDSEDRYPSCMAFVEELARAVQTRGSADSVGSAAVGVGRRLTGAGLLVGVISVAALSSRCYLERPVTQGTDPDTGGDFVDVKDVQADELVAADLVGSAPELSGTDVSMLDAVAQTDALTTSVDPVESILEPDSGSLDSDWVEVAIVGDAEPESKVSVDLGSEPIVPEEAYVQLMEPASAVSLDGPPVVEALDAEMVVPESGEPESVALESVAPGPVVPTWDDLIAEATKQAEQVVELQKVLDRLPTGTEEADRKSGELNQLIVALGKKRERPEETSPDAGLPKESRNEASPSQGSGKVAGFDLLSSEMRHPSITIAGLVNWNNQQTNQAIRHWISLQNESGLSANVPEAWRNRVADHLLDWLIEGSGVADEDVQALRYVNQVKRATGVLSLCDRFAFDSIERARQIQRERFLLSAAQADAAAGLKIWERLLSDRGVVVSDDVTPQMGLALSRLSNARLKQSLTTSQRIETVGQRVLASVRMCVVAKPTSEIMEGDFDPVVDQEATLDELLNVVDVPADGLPVVPTTLQTGELVEFCSSYVDRITALPAAEGHSAFLQRLSRVEICGAIAAMLLADPALTTRMRLIASEAFMQARYEQADEIPEAKLIGRLQAYATPLDAATTSSEGLFVLARVEDQIGALMRDKQMMLAACERARKLYSQVIDDGATPNDLRGSAARGRAHLLTRLAAIAEPSVRSELLEQAVDDASLSLELPQRWHQDTDDRLTTAAEVNLSMVRLVKPLEVEAKQDLLDDADQYLAQAIAERDKRDYSSKPHATLRLNGYLLDLLPPIDGTRRDAIQAKALAWMEQNSVTSIAKPTTSVVRTIDSKSTRLQCHWHCMCAMVLDVIKRPGPAMQHIEHAYHIARERLDSTDDRRHFATLILVQLKSPALFQNVGKDNRPDAKLVAELSELLHSIEDPLPAFQDKKSGYLRELQAMSQTK</sequence>
<accession>A0ABY1PQ81</accession>
<dbReference type="PROSITE" id="PS00108">
    <property type="entry name" value="PROTEIN_KINASE_ST"/>
    <property type="match status" value="1"/>
</dbReference>
<dbReference type="RefSeq" id="WP_283430301.1">
    <property type="nucleotide sequence ID" value="NZ_FXUG01000001.1"/>
</dbReference>
<dbReference type="Gene3D" id="3.30.200.20">
    <property type="entry name" value="Phosphorylase Kinase, domain 1"/>
    <property type="match status" value="1"/>
</dbReference>